<accession>A0A4D9CST4</accession>
<feature type="compositionally biased region" description="Basic and acidic residues" evidence="9">
    <location>
        <begin position="979"/>
        <end position="1002"/>
    </location>
</feature>
<keyword evidence="10" id="KW-1133">Transmembrane helix</keyword>
<dbReference type="PROSITE" id="PS00137">
    <property type="entry name" value="SUBTILASE_HIS"/>
    <property type="match status" value="1"/>
</dbReference>
<dbReference type="AlphaFoldDB" id="A0A4D9CST4"/>
<dbReference type="GO" id="GO:0006508">
    <property type="term" value="P:proteolysis"/>
    <property type="evidence" value="ECO:0007669"/>
    <property type="project" value="UniProtKB-KW"/>
</dbReference>
<dbReference type="PANTHER" id="PTHR43399">
    <property type="entry name" value="SUBTILISIN-RELATED"/>
    <property type="match status" value="1"/>
</dbReference>
<dbReference type="PANTHER" id="PTHR43399:SF4">
    <property type="entry name" value="CELL WALL-ASSOCIATED PROTEASE"/>
    <property type="match status" value="1"/>
</dbReference>
<feature type="region of interest" description="Disordered" evidence="9">
    <location>
        <begin position="975"/>
        <end position="1033"/>
    </location>
</feature>
<feature type="compositionally biased region" description="Pro residues" evidence="9">
    <location>
        <begin position="347"/>
        <end position="360"/>
    </location>
</feature>
<feature type="domain" description="Peptidase S8/S53" evidence="11">
    <location>
        <begin position="430"/>
        <end position="749"/>
    </location>
</feature>
<evidence type="ECO:0000256" key="6">
    <source>
        <dbReference type="ARBA" id="ARBA00023619"/>
    </source>
</evidence>
<dbReference type="InterPro" id="IPR036852">
    <property type="entry name" value="Peptidase_S8/S53_dom_sf"/>
</dbReference>
<comment type="catalytic activity">
    <reaction evidence="5">
        <text>Hydrolysis of proteins with broad specificity for peptide bonds, and a preference for a large uncharged residue in P1. Hydrolyzes peptide amides.</text>
        <dbReference type="EC" id="3.4.21.62"/>
    </reaction>
</comment>
<gene>
    <name evidence="12" type="ORF">NSK_007852</name>
</gene>
<keyword evidence="10" id="KW-0812">Transmembrane</keyword>
<evidence type="ECO:0000256" key="10">
    <source>
        <dbReference type="SAM" id="Phobius"/>
    </source>
</evidence>
<dbReference type="Pfam" id="PF00082">
    <property type="entry name" value="Peptidase_S8"/>
    <property type="match status" value="1"/>
</dbReference>
<evidence type="ECO:0000259" key="11">
    <source>
        <dbReference type="Pfam" id="PF00082"/>
    </source>
</evidence>
<dbReference type="OrthoDB" id="10256524at2759"/>
<keyword evidence="3 8" id="KW-0378">Hydrolase</keyword>
<feature type="region of interest" description="Disordered" evidence="9">
    <location>
        <begin position="282"/>
        <end position="362"/>
    </location>
</feature>
<organism evidence="12 13">
    <name type="scientific">Nannochloropsis salina CCMP1776</name>
    <dbReference type="NCBI Taxonomy" id="1027361"/>
    <lineage>
        <taxon>Eukaryota</taxon>
        <taxon>Sar</taxon>
        <taxon>Stramenopiles</taxon>
        <taxon>Ochrophyta</taxon>
        <taxon>Eustigmatophyceae</taxon>
        <taxon>Eustigmatales</taxon>
        <taxon>Monodopsidaceae</taxon>
        <taxon>Microchloropsis</taxon>
        <taxon>Microchloropsis salina</taxon>
    </lineage>
</organism>
<name>A0A4D9CST4_9STRA</name>
<dbReference type="Proteomes" id="UP000355283">
    <property type="component" value="Unassembled WGS sequence"/>
</dbReference>
<dbReference type="EMBL" id="SDOX01000158">
    <property type="protein sequence ID" value="TFJ80675.1"/>
    <property type="molecule type" value="Genomic_DNA"/>
</dbReference>
<keyword evidence="4 8" id="KW-0720">Serine protease</keyword>
<dbReference type="InterPro" id="IPR008979">
    <property type="entry name" value="Galactose-bd-like_sf"/>
</dbReference>
<evidence type="ECO:0000313" key="12">
    <source>
        <dbReference type="EMBL" id="TFJ80675.1"/>
    </source>
</evidence>
<dbReference type="InterPro" id="IPR034058">
    <property type="entry name" value="TagA/B/C/D_pept_dom"/>
</dbReference>
<dbReference type="Gene3D" id="3.40.50.200">
    <property type="entry name" value="Peptidase S8/S53 domain"/>
    <property type="match status" value="1"/>
</dbReference>
<dbReference type="PROSITE" id="PS00138">
    <property type="entry name" value="SUBTILASE_SER"/>
    <property type="match status" value="1"/>
</dbReference>
<reference evidence="12 13" key="1">
    <citation type="submission" date="2019-01" db="EMBL/GenBank/DDBJ databases">
        <title>Nuclear Genome Assembly of the Microalgal Biofuel strain Nannochloropsis salina CCMP1776.</title>
        <authorList>
            <person name="Hovde B."/>
        </authorList>
    </citation>
    <scope>NUCLEOTIDE SEQUENCE [LARGE SCALE GENOMIC DNA]</scope>
    <source>
        <strain evidence="12 13">CCMP1776</strain>
    </source>
</reference>
<keyword evidence="13" id="KW-1185">Reference proteome</keyword>
<dbReference type="SUPFAM" id="SSF52743">
    <property type="entry name" value="Subtilisin-like"/>
    <property type="match status" value="1"/>
</dbReference>
<dbReference type="InterPro" id="IPR000209">
    <property type="entry name" value="Peptidase_S8/S53_dom"/>
</dbReference>
<feature type="compositionally biased region" description="Basic and acidic residues" evidence="9">
    <location>
        <begin position="1021"/>
        <end position="1033"/>
    </location>
</feature>
<dbReference type="PRINTS" id="PR00723">
    <property type="entry name" value="SUBTILISIN"/>
</dbReference>
<evidence type="ECO:0000256" key="7">
    <source>
        <dbReference type="PIRSR" id="PIRSR615500-1"/>
    </source>
</evidence>
<dbReference type="EC" id="3.4.21.62" evidence="6"/>
<feature type="active site" description="Charge relay system" evidence="7 8">
    <location>
        <position position="681"/>
    </location>
</feature>
<dbReference type="InterPro" id="IPR022398">
    <property type="entry name" value="Peptidase_S8_His-AS"/>
</dbReference>
<evidence type="ECO:0000256" key="1">
    <source>
        <dbReference type="ARBA" id="ARBA00011073"/>
    </source>
</evidence>
<evidence type="ECO:0000313" key="13">
    <source>
        <dbReference type="Proteomes" id="UP000355283"/>
    </source>
</evidence>
<evidence type="ECO:0000256" key="4">
    <source>
        <dbReference type="ARBA" id="ARBA00022825"/>
    </source>
</evidence>
<protein>
    <recommendedName>
        <fullName evidence="6">subtilisin</fullName>
        <ecNumber evidence="6">3.4.21.62</ecNumber>
    </recommendedName>
</protein>
<feature type="compositionally biased region" description="Acidic residues" evidence="9">
    <location>
        <begin position="297"/>
        <end position="320"/>
    </location>
</feature>
<dbReference type="InterPro" id="IPR023828">
    <property type="entry name" value="Peptidase_S8_Ser-AS"/>
</dbReference>
<dbReference type="Gene3D" id="2.60.120.380">
    <property type="match status" value="1"/>
</dbReference>
<feature type="active site" description="Charge relay system" evidence="7 8">
    <location>
        <position position="492"/>
    </location>
</feature>
<evidence type="ECO:0000256" key="5">
    <source>
        <dbReference type="ARBA" id="ARBA00023529"/>
    </source>
</evidence>
<comment type="caution">
    <text evidence="12">The sequence shown here is derived from an EMBL/GenBank/DDBJ whole genome shotgun (WGS) entry which is preliminary data.</text>
</comment>
<evidence type="ECO:0000256" key="8">
    <source>
        <dbReference type="PROSITE-ProRule" id="PRU01240"/>
    </source>
</evidence>
<dbReference type="CDD" id="cd04842">
    <property type="entry name" value="Peptidases_S8_Kp43_protease"/>
    <property type="match status" value="1"/>
</dbReference>
<keyword evidence="2 8" id="KW-0645">Protease</keyword>
<dbReference type="PROSITE" id="PS51892">
    <property type="entry name" value="SUBTILASE"/>
    <property type="match status" value="1"/>
</dbReference>
<keyword evidence="10" id="KW-0472">Membrane</keyword>
<sequence>MTTATVESLNSTMSESPFTALAVEEAFKQCLGARLGTEAVAAMNISMLLPNAHRRLEALASDDPLCAVTRPFMLVINQTMGLSALGGLTSQPLLDHHITSFRAVGAGTTGCFVVPLDRCAAADLLTDPRIAVVVPVEASMKKPLHFEEGLSDTLAAIQTAAAAQAEAAVTATKIAVTTVGEALTGGGRVGNISSLNDLPTFTWPGSQSDFAHIPDLADVINNGVAGEGGGEGGGKDFPSTISLHVTLVDPTGIEDKVEAWRKEMLLAGLRVDNVTFSVTDQAPALEVEGGEGGGEGGGEEGNEALEEGLVKEEEEGEEEAVKELAPTLSAGGNQTATRKTMGAAEDPSPPSTPPSTPPSPASMVKTKYLVVKEVPPSAAKAVSDFLTTRAAVDFVELTPKLLFLTRWARGVTQTGNWMNTPLSWKLGLDGRGQVIGMADTGIDPSVCFIEDPDTPVPYNKVTGSHRKLTTYVTFADRQENTEKQGGVSTIGHGTHVASTLVGRSTVSRASAEYNGMAPNSKVAFFDIAKYDGAGNIQLFPPGDLNADLFERLYAAGARVMSMSWGSPDSNCYSTYAVMVDEFMHNHPDSLVIFAAGNSGIKGDYSVVTPSTAKSCVTVGASYNVQQTSFGLESHINFVAYFSSAGPTADGRLKPDLVAPGYYITAARALRGCETIQSRGTSMATPVVAGNAALIRQWFMKGMYQNKAFVPNGALLKAMLVHSAQKMAAFEDANGILRAMAYPDNHQGYGRVQLDQVVDTQGVFTLLAYGTQDPNDPRYRHFSKQGDIHDYKLRISNSTRYPPRALKVTLVWTDRPGAATSCQKTRQSVLTNDLDLAVRDPRGSLAYPMSTAGKGPDRFNPLEQIIIDDPVPGGNYTISVVAYNLVTPQNYALVISGQFSGFAYNETVGQLDPVSGWDNFVAAFNGSAGGAATFILFLILLAMGMAAMCLRTPSGQRALNRGAEWARERGVGARGMAWRRGTEGGREGREGQVEDGREGREEGGVGGEGAVAQVASPVRPEPGLDAKDLTGRLL</sequence>
<evidence type="ECO:0000256" key="2">
    <source>
        <dbReference type="ARBA" id="ARBA00022670"/>
    </source>
</evidence>
<feature type="transmembrane region" description="Helical" evidence="10">
    <location>
        <begin position="927"/>
        <end position="949"/>
    </location>
</feature>
<dbReference type="GO" id="GO:0004252">
    <property type="term" value="F:serine-type endopeptidase activity"/>
    <property type="evidence" value="ECO:0007669"/>
    <property type="project" value="UniProtKB-UniRule"/>
</dbReference>
<dbReference type="InterPro" id="IPR051048">
    <property type="entry name" value="Peptidase_S8/S53_subtilisin"/>
</dbReference>
<evidence type="ECO:0000256" key="3">
    <source>
        <dbReference type="ARBA" id="ARBA00022801"/>
    </source>
</evidence>
<proteinExistence type="inferred from homology"/>
<dbReference type="InterPro" id="IPR015500">
    <property type="entry name" value="Peptidase_S8_subtilisin-rel"/>
</dbReference>
<feature type="active site" description="Charge relay system" evidence="7 8">
    <location>
        <position position="439"/>
    </location>
</feature>
<comment type="similarity">
    <text evidence="1 8">Belongs to the peptidase S8 family.</text>
</comment>
<dbReference type="SUPFAM" id="SSF49785">
    <property type="entry name" value="Galactose-binding domain-like"/>
    <property type="match status" value="1"/>
</dbReference>
<evidence type="ECO:0000256" key="9">
    <source>
        <dbReference type="SAM" id="MobiDB-lite"/>
    </source>
</evidence>